<evidence type="ECO:0000313" key="2">
    <source>
        <dbReference type="EMBL" id="KAK8224782.1"/>
    </source>
</evidence>
<gene>
    <name evidence="2" type="ORF">HDK90DRAFT_91981</name>
</gene>
<dbReference type="Proteomes" id="UP001492380">
    <property type="component" value="Unassembled WGS sequence"/>
</dbReference>
<dbReference type="EMBL" id="JBBWRZ010000012">
    <property type="protein sequence ID" value="KAK8224782.1"/>
    <property type="molecule type" value="Genomic_DNA"/>
</dbReference>
<feature type="compositionally biased region" description="Polar residues" evidence="1">
    <location>
        <begin position="44"/>
        <end position="87"/>
    </location>
</feature>
<keyword evidence="3" id="KW-1185">Reference proteome</keyword>
<comment type="caution">
    <text evidence="2">The sequence shown here is derived from an EMBL/GenBank/DDBJ whole genome shotgun (WGS) entry which is preliminary data.</text>
</comment>
<evidence type="ECO:0000313" key="3">
    <source>
        <dbReference type="Proteomes" id="UP001492380"/>
    </source>
</evidence>
<accession>A0ABR1YBH8</accession>
<protein>
    <recommendedName>
        <fullName evidence="4">RRM domain-containing protein</fullName>
    </recommendedName>
</protein>
<reference evidence="2 3" key="1">
    <citation type="submission" date="2024-04" db="EMBL/GenBank/DDBJ databases">
        <title>Phyllosticta paracitricarpa is synonymous to the EU quarantine fungus P. citricarpa based on phylogenomic analyses.</title>
        <authorList>
            <consortium name="Lawrence Berkeley National Laboratory"/>
            <person name="Van Ingen-Buijs V.A."/>
            <person name="Van Westerhoven A.C."/>
            <person name="Haridas S."/>
            <person name="Skiadas P."/>
            <person name="Martin F."/>
            <person name="Groenewald J.Z."/>
            <person name="Crous P.W."/>
            <person name="Seidl M.F."/>
        </authorList>
    </citation>
    <scope>NUCLEOTIDE SEQUENCE [LARGE SCALE GENOMIC DNA]</scope>
    <source>
        <strain evidence="2 3">CBS 123374</strain>
    </source>
</reference>
<evidence type="ECO:0000256" key="1">
    <source>
        <dbReference type="SAM" id="MobiDB-lite"/>
    </source>
</evidence>
<name>A0ABR1YBH8_9PEZI</name>
<proteinExistence type="predicted"/>
<sequence length="476" mass="51159">MPRSIIPHGNRRRVPAGFGRQSPADAHGPARAASALNAGDAPAATSNGNRTNTPSHNNRTSNHPSGATPDRNNTPALNTSQHLSSRYTGGEALRRASEQSQASSQPHHHSNPRTPNILPAQSPVKAMSPSGAPPYPPSGRGNSQTGHPQSKGAGSAMAQSRFASTPAGLSPGVKVSQDYRNSGSLLGQSYQAPSTEKFAKKPAVKVVRSDMAKPIIDEHAILKPQIENAVVEKPVVQSPVGQNPVVQKSVIQQPMTQKPVIKKPVTQMPVIEMPDIPKPVIQRTVIEMPNVQKSVVEKPARLDVQKPKLDAPLNVAKSSPLDYAVKPTAQDYAVKPVEKPEGKENTASSLQKLDKHHGTPQPRSEQKAAIAITHEDVERFTDPTGRRICLASIPPGTRQSDVCDMIVGMANAKISIENVAVFNFPGEPRPNYALVETESEKEAGRIASWVDRERLFGWPISARVVRSMTKGRLSSE</sequence>
<organism evidence="2 3">
    <name type="scientific">Phyllosticta capitalensis</name>
    <dbReference type="NCBI Taxonomy" id="121624"/>
    <lineage>
        <taxon>Eukaryota</taxon>
        <taxon>Fungi</taxon>
        <taxon>Dikarya</taxon>
        <taxon>Ascomycota</taxon>
        <taxon>Pezizomycotina</taxon>
        <taxon>Dothideomycetes</taxon>
        <taxon>Dothideomycetes incertae sedis</taxon>
        <taxon>Botryosphaeriales</taxon>
        <taxon>Phyllostictaceae</taxon>
        <taxon>Phyllosticta</taxon>
    </lineage>
</organism>
<evidence type="ECO:0008006" key="4">
    <source>
        <dbReference type="Google" id="ProtNLM"/>
    </source>
</evidence>
<feature type="region of interest" description="Disordered" evidence="1">
    <location>
        <begin position="333"/>
        <end position="366"/>
    </location>
</feature>
<feature type="region of interest" description="Disordered" evidence="1">
    <location>
        <begin position="1"/>
        <end position="176"/>
    </location>
</feature>